<comment type="caution">
    <text evidence="3">The sequence shown here is derived from an EMBL/GenBank/DDBJ whole genome shotgun (WGS) entry which is preliminary data.</text>
</comment>
<dbReference type="GO" id="GO:1901135">
    <property type="term" value="P:carbohydrate derivative metabolic process"/>
    <property type="evidence" value="ECO:0007669"/>
    <property type="project" value="InterPro"/>
</dbReference>
<evidence type="ECO:0000313" key="3">
    <source>
        <dbReference type="EMBL" id="KAK3049962.1"/>
    </source>
</evidence>
<dbReference type="Gene3D" id="3.40.50.10490">
    <property type="entry name" value="Glucose-6-phosphate isomerase like protein, domain 1"/>
    <property type="match status" value="1"/>
</dbReference>
<keyword evidence="4" id="KW-1185">Reference proteome</keyword>
<dbReference type="PROSITE" id="PS51464">
    <property type="entry name" value="SIS"/>
    <property type="match status" value="1"/>
</dbReference>
<dbReference type="Proteomes" id="UP001271007">
    <property type="component" value="Unassembled WGS sequence"/>
</dbReference>
<dbReference type="AlphaFoldDB" id="A0AAJ0G9U6"/>
<dbReference type="PANTHER" id="PTHR38418:SF2">
    <property type="entry name" value="SUGAR ISOMERASE, KPSF_GUTQ (AFU_ORTHOLOGUE AFUA_6G08860)"/>
    <property type="match status" value="1"/>
</dbReference>
<protein>
    <recommendedName>
        <fullName evidence="2">SIS domain-containing protein</fullName>
    </recommendedName>
</protein>
<organism evidence="3 4">
    <name type="scientific">Extremus antarcticus</name>
    <dbReference type="NCBI Taxonomy" id="702011"/>
    <lineage>
        <taxon>Eukaryota</taxon>
        <taxon>Fungi</taxon>
        <taxon>Dikarya</taxon>
        <taxon>Ascomycota</taxon>
        <taxon>Pezizomycotina</taxon>
        <taxon>Dothideomycetes</taxon>
        <taxon>Dothideomycetidae</taxon>
        <taxon>Mycosphaerellales</taxon>
        <taxon>Extremaceae</taxon>
        <taxon>Extremus</taxon>
    </lineage>
</organism>
<dbReference type="SUPFAM" id="SSF53697">
    <property type="entry name" value="SIS domain"/>
    <property type="match status" value="1"/>
</dbReference>
<feature type="region of interest" description="Disordered" evidence="1">
    <location>
        <begin position="1"/>
        <end position="26"/>
    </location>
</feature>
<gene>
    <name evidence="3" type="ORF">LTR09_008882</name>
</gene>
<dbReference type="EMBL" id="JAWDJX010000036">
    <property type="protein sequence ID" value="KAK3049962.1"/>
    <property type="molecule type" value="Genomic_DNA"/>
</dbReference>
<dbReference type="PANTHER" id="PTHR38418">
    <property type="entry name" value="SUGAR ISOMERASE, KPSF/GUTQ (AFU_ORTHOLOGUE AFUA_6G08860)"/>
    <property type="match status" value="1"/>
</dbReference>
<name>A0AAJ0G9U6_9PEZI</name>
<evidence type="ECO:0000259" key="2">
    <source>
        <dbReference type="PROSITE" id="PS51464"/>
    </source>
</evidence>
<feature type="domain" description="SIS" evidence="2">
    <location>
        <begin position="67"/>
        <end position="219"/>
    </location>
</feature>
<sequence>MERPCKRRRTIEPESQVPTPPASECEGVSTKLLDSATAILFEQAAAVTNIHNLYQTNELARKSLANAVAAILQGQSRRGKVIICGVGKSAYIGMKLTATCKSLGIAASFMHACEAAHGDLGDVRSDDVVLFISYSGKTPELLNLRPHIPLSTRMIVVTSKMTREECLLISDRDDGILLPAPVHKSEEECFGVTAPTTSTTVALAVADMLALIVADQLHGDEKGRVFKRNHPGGAIGMRHEEVEAVRKDCVDVSILELPSPSISAKDEDSSSEAI</sequence>
<proteinExistence type="predicted"/>
<evidence type="ECO:0000256" key="1">
    <source>
        <dbReference type="SAM" id="MobiDB-lite"/>
    </source>
</evidence>
<dbReference type="Pfam" id="PF01380">
    <property type="entry name" value="SIS"/>
    <property type="match status" value="1"/>
</dbReference>
<dbReference type="GO" id="GO:0097367">
    <property type="term" value="F:carbohydrate derivative binding"/>
    <property type="evidence" value="ECO:0007669"/>
    <property type="project" value="InterPro"/>
</dbReference>
<dbReference type="InterPro" id="IPR001347">
    <property type="entry name" value="SIS_dom"/>
</dbReference>
<evidence type="ECO:0000313" key="4">
    <source>
        <dbReference type="Proteomes" id="UP001271007"/>
    </source>
</evidence>
<dbReference type="InterPro" id="IPR046348">
    <property type="entry name" value="SIS_dom_sf"/>
</dbReference>
<accession>A0AAJ0G9U6</accession>
<reference evidence="3" key="1">
    <citation type="submission" date="2023-04" db="EMBL/GenBank/DDBJ databases">
        <title>Black Yeasts Isolated from many extreme environments.</title>
        <authorList>
            <person name="Coleine C."/>
            <person name="Stajich J.E."/>
            <person name="Selbmann L."/>
        </authorList>
    </citation>
    <scope>NUCLEOTIDE SEQUENCE</scope>
    <source>
        <strain evidence="3">CCFEE 5312</strain>
    </source>
</reference>